<evidence type="ECO:0000313" key="3">
    <source>
        <dbReference type="Proteomes" id="UP000193689"/>
    </source>
</evidence>
<dbReference type="AlphaFoldDB" id="A0A1Y2E7B2"/>
<dbReference type="RefSeq" id="XP_040718087.1">
    <property type="nucleotide sequence ID" value="XM_040865011.1"/>
</dbReference>
<evidence type="ECO:0000256" key="1">
    <source>
        <dbReference type="SAM" id="MobiDB-lite"/>
    </source>
</evidence>
<organism evidence="2 3">
    <name type="scientific">Pseudomassariella vexata</name>
    <dbReference type="NCBI Taxonomy" id="1141098"/>
    <lineage>
        <taxon>Eukaryota</taxon>
        <taxon>Fungi</taxon>
        <taxon>Dikarya</taxon>
        <taxon>Ascomycota</taxon>
        <taxon>Pezizomycotina</taxon>
        <taxon>Sordariomycetes</taxon>
        <taxon>Xylariomycetidae</taxon>
        <taxon>Amphisphaeriales</taxon>
        <taxon>Pseudomassariaceae</taxon>
        <taxon>Pseudomassariella</taxon>
    </lineage>
</organism>
<comment type="caution">
    <text evidence="2">The sequence shown here is derived from an EMBL/GenBank/DDBJ whole genome shotgun (WGS) entry which is preliminary data.</text>
</comment>
<reference evidence="2 3" key="1">
    <citation type="submission" date="2016-07" db="EMBL/GenBank/DDBJ databases">
        <title>Pervasive Adenine N6-methylation of Active Genes in Fungi.</title>
        <authorList>
            <consortium name="DOE Joint Genome Institute"/>
            <person name="Mondo S.J."/>
            <person name="Dannebaum R.O."/>
            <person name="Kuo R.C."/>
            <person name="Labutti K."/>
            <person name="Haridas S."/>
            <person name="Kuo A."/>
            <person name="Salamov A."/>
            <person name="Ahrendt S.R."/>
            <person name="Lipzen A."/>
            <person name="Sullivan W."/>
            <person name="Andreopoulos W.B."/>
            <person name="Clum A."/>
            <person name="Lindquist E."/>
            <person name="Daum C."/>
            <person name="Ramamoorthy G.K."/>
            <person name="Gryganskyi A."/>
            <person name="Culley D."/>
            <person name="Magnuson J.K."/>
            <person name="James T.Y."/>
            <person name="O'Malley M.A."/>
            <person name="Stajich J.E."/>
            <person name="Spatafora J.W."/>
            <person name="Visel A."/>
            <person name="Grigoriev I.V."/>
        </authorList>
    </citation>
    <scope>NUCLEOTIDE SEQUENCE [LARGE SCALE GENOMIC DNA]</scope>
    <source>
        <strain evidence="2 3">CBS 129021</strain>
    </source>
</reference>
<feature type="region of interest" description="Disordered" evidence="1">
    <location>
        <begin position="79"/>
        <end position="100"/>
    </location>
</feature>
<evidence type="ECO:0000313" key="2">
    <source>
        <dbReference type="EMBL" id="ORY67463.1"/>
    </source>
</evidence>
<proteinExistence type="predicted"/>
<dbReference type="Proteomes" id="UP000193689">
    <property type="component" value="Unassembled WGS sequence"/>
</dbReference>
<dbReference type="EMBL" id="MCFJ01000004">
    <property type="protein sequence ID" value="ORY67463.1"/>
    <property type="molecule type" value="Genomic_DNA"/>
</dbReference>
<keyword evidence="3" id="KW-1185">Reference proteome</keyword>
<protein>
    <submittedName>
        <fullName evidence="2">Uncharacterized protein</fullName>
    </submittedName>
</protein>
<accession>A0A1Y2E7B2</accession>
<sequence length="207" mass="23163">MVIWASEPEGGRGLVACYIDTLVHLTDFTGRIRLAELFELVIHSFCQPSLMLFKMTLKLLPSSSLRVKSCWEQEDQSGIRHISNGGSGRDPRTLGTGDRQNDLLRRGIEDRRSTSQPWMRGCFNKHRGPTNQGREQRSDIYISVHIKPGISDAGHPKTCASATNDVDQNDRNWHWKKLSCDSAIGRLESSELAPLGGTAGRHARKIQ</sequence>
<gene>
    <name evidence="2" type="ORF">BCR38DRAFT_510389</name>
</gene>
<name>A0A1Y2E7B2_9PEZI</name>
<dbReference type="GeneID" id="63781223"/>
<dbReference type="InParanoid" id="A0A1Y2E7B2"/>